<dbReference type="SUPFAM" id="SSF89796">
    <property type="entry name" value="CoA-transferase family III (CaiB/BaiF)"/>
    <property type="match status" value="1"/>
</dbReference>
<evidence type="ECO:0000313" key="5">
    <source>
        <dbReference type="Proteomes" id="UP000435957"/>
    </source>
</evidence>
<reference evidence="2 5" key="2">
    <citation type="submission" date="2019-09" db="EMBL/GenBank/DDBJ databases">
        <title>Taxonomic organization of the family Brucellaceae based on a phylogenomic approach.</title>
        <authorList>
            <person name="Leclercq S."/>
            <person name="Cloeckaert A."/>
            <person name="Zygmunt M.S."/>
        </authorList>
    </citation>
    <scope>NUCLEOTIDE SEQUENCE [LARGE SCALE GENOMIC DNA]</scope>
    <source>
        <strain evidence="2 5">LUP23</strain>
    </source>
</reference>
<evidence type="ECO:0000313" key="4">
    <source>
        <dbReference type="Proteomes" id="UP000216363"/>
    </source>
</evidence>
<accession>A0A256H049</accession>
<dbReference type="InterPro" id="IPR044855">
    <property type="entry name" value="CoA-Trfase_III_dom3_sf"/>
</dbReference>
<organism evidence="3 4">
    <name type="scientific">Brucella lupini</name>
    <dbReference type="NCBI Taxonomy" id="255457"/>
    <lineage>
        <taxon>Bacteria</taxon>
        <taxon>Pseudomonadati</taxon>
        <taxon>Pseudomonadota</taxon>
        <taxon>Alphaproteobacteria</taxon>
        <taxon>Hyphomicrobiales</taxon>
        <taxon>Brucellaceae</taxon>
        <taxon>Brucella/Ochrobactrum group</taxon>
        <taxon>Brucella</taxon>
    </lineage>
</organism>
<protein>
    <submittedName>
        <fullName evidence="2">CoA transferase</fullName>
    </submittedName>
    <submittedName>
        <fullName evidence="3">CoA-transferase III family protein</fullName>
    </submittedName>
</protein>
<dbReference type="InterPro" id="IPR003673">
    <property type="entry name" value="CoA-Trfase_fam_III"/>
</dbReference>
<reference evidence="3 4" key="1">
    <citation type="submission" date="2017-07" db="EMBL/GenBank/DDBJ databases">
        <title>Draft genome of Ochrobactrum lupini type strain LUP21.</title>
        <authorList>
            <person name="Krzyzanowska D.M."/>
            <person name="Jafra S."/>
        </authorList>
    </citation>
    <scope>NUCLEOTIDE SEQUENCE [LARGE SCALE GENOMIC DNA]</scope>
    <source>
        <strain evidence="3 4">LUP21</strain>
    </source>
</reference>
<dbReference type="GO" id="GO:0008410">
    <property type="term" value="F:CoA-transferase activity"/>
    <property type="evidence" value="ECO:0007669"/>
    <property type="project" value="TreeGrafter"/>
</dbReference>
<keyword evidence="1 3" id="KW-0808">Transferase</keyword>
<dbReference type="EMBL" id="NNRN01000029">
    <property type="protein sequence ID" value="OYR32510.1"/>
    <property type="molecule type" value="Genomic_DNA"/>
</dbReference>
<dbReference type="Proteomes" id="UP000435957">
    <property type="component" value="Unassembled WGS sequence"/>
</dbReference>
<keyword evidence="5" id="KW-1185">Reference proteome</keyword>
<dbReference type="AlphaFoldDB" id="A0A256H049"/>
<dbReference type="InterPro" id="IPR050483">
    <property type="entry name" value="CoA-transferase_III_domain"/>
</dbReference>
<name>A0A256H049_9HYPH</name>
<dbReference type="RefSeq" id="WP_094513657.1">
    <property type="nucleotide sequence ID" value="NZ_JBHEEP010000007.1"/>
</dbReference>
<dbReference type="EMBL" id="WBWF01000009">
    <property type="protein sequence ID" value="KAB2703224.1"/>
    <property type="molecule type" value="Genomic_DNA"/>
</dbReference>
<evidence type="ECO:0000313" key="3">
    <source>
        <dbReference type="EMBL" id="OYR32510.1"/>
    </source>
</evidence>
<dbReference type="PANTHER" id="PTHR48207:SF3">
    <property type="entry name" value="SUCCINATE--HYDROXYMETHYLGLUTARATE COA-TRANSFERASE"/>
    <property type="match status" value="1"/>
</dbReference>
<evidence type="ECO:0000313" key="2">
    <source>
        <dbReference type="EMBL" id="KAB2703224.1"/>
    </source>
</evidence>
<dbReference type="Pfam" id="PF02515">
    <property type="entry name" value="CoA_transf_3"/>
    <property type="match status" value="1"/>
</dbReference>
<dbReference type="PANTHER" id="PTHR48207">
    <property type="entry name" value="SUCCINATE--HYDROXYMETHYLGLUTARATE COA-TRANSFERASE"/>
    <property type="match status" value="1"/>
</dbReference>
<dbReference type="InterPro" id="IPR023606">
    <property type="entry name" value="CoA-Trfase_III_dom_1_sf"/>
</dbReference>
<comment type="caution">
    <text evidence="3">The sequence shown here is derived from an EMBL/GenBank/DDBJ whole genome shotgun (WGS) entry which is preliminary data.</text>
</comment>
<sequence>MSEGALSGILVVAIEQAVAAPLCTVRLADAGARVIKVEREGGETARNYDSTVHGTSAYFAWLNRGKESAVLDLKDQTDLDILFSMLERADVLVQNLVPGALSRLGLSSEVIEKRFPRLIAVSINGYGQDTCYAPMRAYDMLVQAESGICAVTGTPDTPSKIGVSAADIATGMNAHAAILEALIVRGRTGRGQQIEIAMFDAMADWMAVPLLHHRYAGKETGRYGLSHATIYPYRPFTCRDGVVIIAVQTNREWRSLCTDVVRRPELGEDPAYATNALRVANRAAVDQELEPVFTGLDVADAIARLETAGVAWGRYSEVRDLGSHPALHTVEITLPDGQMASVPRPAGRDRRFQPGPVPGLGTATATVRAEFSFRARAER</sequence>
<proteinExistence type="predicted"/>
<gene>
    <name evidence="3" type="ORF">CES86_0166</name>
    <name evidence="2" type="ORF">F9L03_14225</name>
</gene>
<dbReference type="Gene3D" id="3.30.1540.10">
    <property type="entry name" value="formyl-coa transferase, domain 3"/>
    <property type="match status" value="1"/>
</dbReference>
<dbReference type="Gene3D" id="3.40.50.10540">
    <property type="entry name" value="Crotonobetainyl-coa:carnitine coa-transferase, domain 1"/>
    <property type="match status" value="1"/>
</dbReference>
<dbReference type="Proteomes" id="UP000216363">
    <property type="component" value="Unassembled WGS sequence"/>
</dbReference>
<evidence type="ECO:0000256" key="1">
    <source>
        <dbReference type="ARBA" id="ARBA00022679"/>
    </source>
</evidence>